<name>A0ABP8CL06_9FLAO</name>
<evidence type="ECO:0000313" key="4">
    <source>
        <dbReference type="EMBL" id="GAA4240610.1"/>
    </source>
</evidence>
<reference evidence="5" key="1">
    <citation type="journal article" date="2019" name="Int. J. Syst. Evol. Microbiol.">
        <title>The Global Catalogue of Microorganisms (GCM) 10K type strain sequencing project: providing services to taxonomists for standard genome sequencing and annotation.</title>
        <authorList>
            <consortium name="The Broad Institute Genomics Platform"/>
            <consortium name="The Broad Institute Genome Sequencing Center for Infectious Disease"/>
            <person name="Wu L."/>
            <person name="Ma J."/>
        </authorList>
    </citation>
    <scope>NUCLEOTIDE SEQUENCE [LARGE SCALE GENOMIC DNA]</scope>
    <source>
        <strain evidence="5">JCM 17633</strain>
    </source>
</reference>
<dbReference type="Pfam" id="PF18962">
    <property type="entry name" value="Por_Secre_tail"/>
    <property type="match status" value="1"/>
</dbReference>
<dbReference type="InterPro" id="IPR026444">
    <property type="entry name" value="Secre_tail"/>
</dbReference>
<comment type="caution">
    <text evidence="4">The sequence shown here is derived from an EMBL/GenBank/DDBJ whole genome shotgun (WGS) entry which is preliminary data.</text>
</comment>
<evidence type="ECO:0000256" key="2">
    <source>
        <dbReference type="SAM" id="SignalP"/>
    </source>
</evidence>
<evidence type="ECO:0000313" key="5">
    <source>
        <dbReference type="Proteomes" id="UP001501682"/>
    </source>
</evidence>
<dbReference type="RefSeq" id="WP_334467593.1">
    <property type="nucleotide sequence ID" value="NZ_BAABCB010000002.1"/>
</dbReference>
<accession>A0ABP8CL06</accession>
<keyword evidence="5" id="KW-1185">Reference proteome</keyword>
<organism evidence="4 5">
    <name type="scientific">Winogradskyella damuponensis</name>
    <dbReference type="NCBI Taxonomy" id="943939"/>
    <lineage>
        <taxon>Bacteria</taxon>
        <taxon>Pseudomonadati</taxon>
        <taxon>Bacteroidota</taxon>
        <taxon>Flavobacteriia</taxon>
        <taxon>Flavobacteriales</taxon>
        <taxon>Flavobacteriaceae</taxon>
        <taxon>Winogradskyella</taxon>
    </lineage>
</organism>
<dbReference type="EMBL" id="BAABCB010000002">
    <property type="protein sequence ID" value="GAA4240610.1"/>
    <property type="molecule type" value="Genomic_DNA"/>
</dbReference>
<dbReference type="NCBIfam" id="TIGR04183">
    <property type="entry name" value="Por_Secre_tail"/>
    <property type="match status" value="1"/>
</dbReference>
<sequence>MKKTLLFLGLVLAAFSANAQFEVRDKSDDSIVTDGQTISFSEAGCGYSDPCNWKFKVTNTSTENIYMRIFVDNLVGTDGSLFQLCFAGVCLNNVTLNSGYPNTAAMIAPGATNSAGNNFWNQNAPTTTTPMSWSLRFQAFNASGTAIGTPLNVTYNFDPSLSINESSLATLDVYPTNTKNELNVNSNENLTADFYDLLGKNIKQVNIVSGDNTIDISDLSAQPYIIRFTNEEGNSIIKKIVKQ</sequence>
<evidence type="ECO:0000256" key="1">
    <source>
        <dbReference type="ARBA" id="ARBA00022729"/>
    </source>
</evidence>
<dbReference type="Proteomes" id="UP001501682">
    <property type="component" value="Unassembled WGS sequence"/>
</dbReference>
<evidence type="ECO:0000259" key="3">
    <source>
        <dbReference type="Pfam" id="PF18962"/>
    </source>
</evidence>
<keyword evidence="1 2" id="KW-0732">Signal</keyword>
<feature type="chain" id="PRO_5047286071" description="Secretion system C-terminal sorting domain-containing protein" evidence="2">
    <location>
        <begin position="20"/>
        <end position="243"/>
    </location>
</feature>
<proteinExistence type="predicted"/>
<gene>
    <name evidence="4" type="ORF">GCM10022292_03870</name>
</gene>
<feature type="signal peptide" evidence="2">
    <location>
        <begin position="1"/>
        <end position="19"/>
    </location>
</feature>
<protein>
    <recommendedName>
        <fullName evidence="3">Secretion system C-terminal sorting domain-containing protein</fullName>
    </recommendedName>
</protein>
<feature type="domain" description="Secretion system C-terminal sorting" evidence="3">
    <location>
        <begin position="173"/>
        <end position="241"/>
    </location>
</feature>